<dbReference type="Gene3D" id="3.40.50.2300">
    <property type="match status" value="1"/>
</dbReference>
<organism evidence="4 5">
    <name type="scientific">Maridesulfovibrio hydrothermalis AM13 = DSM 14728</name>
    <dbReference type="NCBI Taxonomy" id="1121451"/>
    <lineage>
        <taxon>Bacteria</taxon>
        <taxon>Pseudomonadati</taxon>
        <taxon>Thermodesulfobacteriota</taxon>
        <taxon>Desulfovibrionia</taxon>
        <taxon>Desulfovibrionales</taxon>
        <taxon>Desulfovibrionaceae</taxon>
        <taxon>Maridesulfovibrio</taxon>
    </lineage>
</organism>
<dbReference type="OrthoDB" id="1490554at2"/>
<dbReference type="PANTHER" id="PTHR37299">
    <property type="entry name" value="TRANSCRIPTIONAL REGULATOR-RELATED"/>
    <property type="match status" value="1"/>
</dbReference>
<dbReference type="Proteomes" id="UP000010808">
    <property type="component" value="Chromosome"/>
</dbReference>
<keyword evidence="1" id="KW-0597">Phosphoprotein</keyword>
<evidence type="ECO:0000313" key="5">
    <source>
        <dbReference type="Proteomes" id="UP000010808"/>
    </source>
</evidence>
<dbReference type="InterPro" id="IPR001789">
    <property type="entry name" value="Sig_transdc_resp-reg_receiver"/>
</dbReference>
<dbReference type="FunFam" id="3.40.50.2300:FF:000051">
    <property type="entry name" value="Two-component response regulator yehT"/>
    <property type="match status" value="1"/>
</dbReference>
<dbReference type="PATRIC" id="fig|1121451.3.peg.2382"/>
<evidence type="ECO:0000259" key="2">
    <source>
        <dbReference type="PROSITE" id="PS50110"/>
    </source>
</evidence>
<dbReference type="InterPro" id="IPR011006">
    <property type="entry name" value="CheY-like_superfamily"/>
</dbReference>
<dbReference type="KEGG" id="dhy:DESAM_22162"/>
<dbReference type="STRING" id="1121451.DESAM_22162"/>
<reference evidence="4 5" key="1">
    <citation type="submission" date="2012-10" db="EMBL/GenBank/DDBJ databases">
        <authorList>
            <person name="Genoscope - CEA"/>
        </authorList>
    </citation>
    <scope>NUCLEOTIDE SEQUENCE [LARGE SCALE GENOMIC DNA]</scope>
    <source>
        <strain evidence="5">AM13 / DSM 14728</strain>
    </source>
</reference>
<dbReference type="GO" id="GO:0003677">
    <property type="term" value="F:DNA binding"/>
    <property type="evidence" value="ECO:0007669"/>
    <property type="project" value="InterPro"/>
</dbReference>
<evidence type="ECO:0000313" key="4">
    <source>
        <dbReference type="EMBL" id="CCO24429.1"/>
    </source>
</evidence>
<dbReference type="NCBIfam" id="NF008677">
    <property type="entry name" value="PRK11697.1"/>
    <property type="match status" value="1"/>
</dbReference>
<accession>L0RCG7</accession>
<gene>
    <name evidence="4" type="primary">yehT</name>
    <name evidence="4" type="ORF">DESAM_22162</name>
</gene>
<dbReference type="SUPFAM" id="SSF52172">
    <property type="entry name" value="CheY-like"/>
    <property type="match status" value="1"/>
</dbReference>
<keyword evidence="5" id="KW-1185">Reference proteome</keyword>
<dbReference type="PROSITE" id="PS50930">
    <property type="entry name" value="HTH_LYTTR"/>
    <property type="match status" value="1"/>
</dbReference>
<dbReference type="PROSITE" id="PS50110">
    <property type="entry name" value="RESPONSE_REGULATORY"/>
    <property type="match status" value="1"/>
</dbReference>
<dbReference type="Pfam" id="PF00072">
    <property type="entry name" value="Response_reg"/>
    <property type="match status" value="1"/>
</dbReference>
<evidence type="ECO:0000259" key="3">
    <source>
        <dbReference type="PROSITE" id="PS50930"/>
    </source>
</evidence>
<dbReference type="SMART" id="SM00448">
    <property type="entry name" value="REC"/>
    <property type="match status" value="1"/>
</dbReference>
<dbReference type="InterPro" id="IPR007492">
    <property type="entry name" value="LytTR_DNA-bd_dom"/>
</dbReference>
<dbReference type="PANTHER" id="PTHR37299:SF1">
    <property type="entry name" value="STAGE 0 SPORULATION PROTEIN A HOMOLOG"/>
    <property type="match status" value="1"/>
</dbReference>
<feature type="modified residue" description="4-aspartylphosphate" evidence="1">
    <location>
        <position position="54"/>
    </location>
</feature>
<sequence length="235" mass="26631">MIRVLVIDDEIHAREEMETLLHETGKVEVVGTCANAFEALKAINTLRPEVIFLDIQMPMVNGFELLNMINQDIMPHVVFVTAFDEYSLKAFEEKTLDYLLKPVAMERLEKTVTKLKDLLGRQEVPAYKADVIKRIPCLIGKRIKLVGLGDVEYVSTGAAGNYIVTAAEQYYTDITLKVLQERTALVRCHKQYLINMDYVDEIVLLENGLGMITTPSGQVPVSRRYLKEIKGKLLL</sequence>
<proteinExistence type="predicted"/>
<dbReference type="Gene3D" id="2.40.50.1020">
    <property type="entry name" value="LytTr DNA-binding domain"/>
    <property type="match status" value="1"/>
</dbReference>
<evidence type="ECO:0000256" key="1">
    <source>
        <dbReference type="PROSITE-ProRule" id="PRU00169"/>
    </source>
</evidence>
<dbReference type="Pfam" id="PF04397">
    <property type="entry name" value="LytTR"/>
    <property type="match status" value="1"/>
</dbReference>
<dbReference type="RefSeq" id="WP_015337029.1">
    <property type="nucleotide sequence ID" value="NC_020055.1"/>
</dbReference>
<dbReference type="AlphaFoldDB" id="L0RCG7"/>
<protein>
    <submittedName>
        <fullName evidence="4">Response regulator in two-component system with YehU</fullName>
    </submittedName>
</protein>
<dbReference type="HOGENOM" id="CLU_000445_14_1_7"/>
<dbReference type="SMART" id="SM00850">
    <property type="entry name" value="LytTR"/>
    <property type="match status" value="1"/>
</dbReference>
<dbReference type="GO" id="GO:0000156">
    <property type="term" value="F:phosphorelay response regulator activity"/>
    <property type="evidence" value="ECO:0007669"/>
    <property type="project" value="InterPro"/>
</dbReference>
<dbReference type="EMBL" id="FO203522">
    <property type="protein sequence ID" value="CCO24429.1"/>
    <property type="molecule type" value="Genomic_DNA"/>
</dbReference>
<feature type="domain" description="Response regulatory" evidence="2">
    <location>
        <begin position="3"/>
        <end position="116"/>
    </location>
</feature>
<feature type="domain" description="HTH LytTR-type" evidence="3">
    <location>
        <begin position="135"/>
        <end position="235"/>
    </location>
</feature>
<dbReference type="InterPro" id="IPR046947">
    <property type="entry name" value="LytR-like"/>
</dbReference>
<name>L0RCG7_9BACT</name>
<dbReference type="eggNOG" id="COG3279">
    <property type="taxonomic scope" value="Bacteria"/>
</dbReference>